<accession>A0A6C0I8G4</accession>
<sequence length="64" mass="7572">MNKETLKVPKLTQPVNYNYVIPKKKNNMNLIILLCFVLFLIFFLMSGIFKNNFSDPVPFNLYKN</sequence>
<evidence type="ECO:0000313" key="2">
    <source>
        <dbReference type="EMBL" id="QHT89092.1"/>
    </source>
</evidence>
<reference evidence="2" key="1">
    <citation type="journal article" date="2020" name="Nature">
        <title>Giant virus diversity and host interactions through global metagenomics.</title>
        <authorList>
            <person name="Schulz F."/>
            <person name="Roux S."/>
            <person name="Paez-Espino D."/>
            <person name="Jungbluth S."/>
            <person name="Walsh D.A."/>
            <person name="Denef V.J."/>
            <person name="McMahon K.D."/>
            <person name="Konstantinidis K.T."/>
            <person name="Eloe-Fadrosh E.A."/>
            <person name="Kyrpides N.C."/>
            <person name="Woyke T."/>
        </authorList>
    </citation>
    <scope>NUCLEOTIDE SEQUENCE</scope>
    <source>
        <strain evidence="2">GVMAG-M-3300023184-53</strain>
    </source>
</reference>
<dbReference type="AlphaFoldDB" id="A0A6C0I8G4"/>
<protein>
    <submittedName>
        <fullName evidence="2">Uncharacterized protein</fullName>
    </submittedName>
</protein>
<evidence type="ECO:0000256" key="1">
    <source>
        <dbReference type="SAM" id="Phobius"/>
    </source>
</evidence>
<keyword evidence="1" id="KW-1133">Transmembrane helix</keyword>
<name>A0A6C0I8G4_9ZZZZ</name>
<proteinExistence type="predicted"/>
<feature type="transmembrane region" description="Helical" evidence="1">
    <location>
        <begin position="30"/>
        <end position="49"/>
    </location>
</feature>
<dbReference type="EMBL" id="MN740136">
    <property type="protein sequence ID" value="QHT89092.1"/>
    <property type="molecule type" value="Genomic_DNA"/>
</dbReference>
<keyword evidence="1" id="KW-0472">Membrane</keyword>
<organism evidence="2">
    <name type="scientific">viral metagenome</name>
    <dbReference type="NCBI Taxonomy" id="1070528"/>
    <lineage>
        <taxon>unclassified sequences</taxon>
        <taxon>metagenomes</taxon>
        <taxon>organismal metagenomes</taxon>
    </lineage>
</organism>
<keyword evidence="1" id="KW-0812">Transmembrane</keyword>